<keyword evidence="6 12" id="KW-0819">tRNA processing</keyword>
<reference evidence="17" key="1">
    <citation type="submission" date="2008-01" db="EMBL/GenBank/DDBJ databases">
        <title>Complete sequence of Thermoanaerobacter pseudethanolicus 39E.</title>
        <authorList>
            <person name="Copeland A."/>
            <person name="Lucas S."/>
            <person name="Lapidus A."/>
            <person name="Barry K."/>
            <person name="Glavina del Rio T."/>
            <person name="Dalin E."/>
            <person name="Tice H."/>
            <person name="Pitluck S."/>
            <person name="Bruce D."/>
            <person name="Goodwin L."/>
            <person name="Saunders E."/>
            <person name="Brettin T."/>
            <person name="Detter J.C."/>
            <person name="Han C."/>
            <person name="Schmutz J."/>
            <person name="Larimer F."/>
            <person name="Land M."/>
            <person name="Hauser L."/>
            <person name="Kyrpides N."/>
            <person name="Lykidis A."/>
            <person name="Hemme C."/>
            <person name="Fields M.W."/>
            <person name="He Z."/>
            <person name="Zhou J."/>
            <person name="Richardson P."/>
        </authorList>
    </citation>
    <scope>NUCLEOTIDE SEQUENCE [LARGE SCALE GENOMIC DNA]</scope>
    <source>
        <strain evidence="17">ATCC 33223 / DSM 2355 / 39E</strain>
    </source>
</reference>
<dbReference type="AlphaFoldDB" id="B0KCW1"/>
<evidence type="ECO:0000256" key="7">
    <source>
        <dbReference type="ARBA" id="ARBA00022857"/>
    </source>
</evidence>
<dbReference type="CDD" id="cd02801">
    <property type="entry name" value="DUS_like_FMN"/>
    <property type="match status" value="1"/>
</dbReference>
<proteinExistence type="inferred from homology"/>
<dbReference type="GO" id="GO:0050660">
    <property type="term" value="F:flavin adenine dinucleotide binding"/>
    <property type="evidence" value="ECO:0007669"/>
    <property type="project" value="InterPro"/>
</dbReference>
<evidence type="ECO:0000256" key="2">
    <source>
        <dbReference type="ARBA" id="ARBA00002790"/>
    </source>
</evidence>
<dbReference type="PIRSF" id="PIRSF006621">
    <property type="entry name" value="Dus"/>
    <property type="match status" value="1"/>
</dbReference>
<evidence type="ECO:0000256" key="13">
    <source>
        <dbReference type="PIRSR" id="PIRSR006621-1"/>
    </source>
</evidence>
<feature type="binding site" evidence="14">
    <location>
        <begin position="31"/>
        <end position="33"/>
    </location>
    <ligand>
        <name>FMN</name>
        <dbReference type="ChEBI" id="CHEBI:58210"/>
    </ligand>
</feature>
<dbReference type="GO" id="GO:0017150">
    <property type="term" value="F:tRNA dihydrouridine synthase activity"/>
    <property type="evidence" value="ECO:0007669"/>
    <property type="project" value="InterPro"/>
</dbReference>
<evidence type="ECO:0000256" key="4">
    <source>
        <dbReference type="ARBA" id="ARBA00022630"/>
    </source>
</evidence>
<dbReference type="InterPro" id="IPR035587">
    <property type="entry name" value="DUS-like_FMN-bd"/>
</dbReference>
<evidence type="ECO:0000313" key="16">
    <source>
        <dbReference type="EMBL" id="ABY95568.1"/>
    </source>
</evidence>
<keyword evidence="8" id="KW-0694">RNA-binding</keyword>
<evidence type="ECO:0000256" key="8">
    <source>
        <dbReference type="ARBA" id="ARBA00022884"/>
    </source>
</evidence>
<evidence type="ECO:0000256" key="5">
    <source>
        <dbReference type="ARBA" id="ARBA00022643"/>
    </source>
</evidence>
<keyword evidence="9 12" id="KW-0560">Oxidoreductase</keyword>
<feature type="binding site" evidence="14">
    <location>
        <position position="183"/>
    </location>
    <ligand>
        <name>FMN</name>
        <dbReference type="ChEBI" id="CHEBI:58210"/>
    </ligand>
</feature>
<accession>B0KCW1</accession>
<dbReference type="SUPFAM" id="SSF51395">
    <property type="entry name" value="FMN-linked oxidoreductases"/>
    <property type="match status" value="1"/>
</dbReference>
<evidence type="ECO:0000256" key="12">
    <source>
        <dbReference type="PIRNR" id="PIRNR006621"/>
    </source>
</evidence>
<organism evidence="16 17">
    <name type="scientific">Thermoanaerobacter pseudethanolicus (strain ATCC 33223 / 39E)</name>
    <name type="common">Clostridium thermohydrosulfuricum</name>
    <dbReference type="NCBI Taxonomy" id="340099"/>
    <lineage>
        <taxon>Bacteria</taxon>
        <taxon>Bacillati</taxon>
        <taxon>Bacillota</taxon>
        <taxon>Clostridia</taxon>
        <taxon>Thermoanaerobacterales</taxon>
        <taxon>Thermoanaerobacteraceae</taxon>
        <taxon>Thermoanaerobacter</taxon>
    </lineage>
</organism>
<evidence type="ECO:0000313" key="17">
    <source>
        <dbReference type="Proteomes" id="UP000002156"/>
    </source>
</evidence>
<dbReference type="InterPro" id="IPR013785">
    <property type="entry name" value="Aldolase_TIM"/>
</dbReference>
<dbReference type="GO" id="GO:0000049">
    <property type="term" value="F:tRNA binding"/>
    <property type="evidence" value="ECO:0007669"/>
    <property type="project" value="UniProtKB-KW"/>
</dbReference>
<dbReference type="PANTHER" id="PTHR45846">
    <property type="entry name" value="TRNA-DIHYDROURIDINE(47) SYNTHASE [NAD(P)(+)]-LIKE"/>
    <property type="match status" value="1"/>
</dbReference>
<dbReference type="InterPro" id="IPR024036">
    <property type="entry name" value="tRNA-dHydroUridine_Synthase_C"/>
</dbReference>
<comment type="similarity">
    <text evidence="12">Belongs to the dus family.</text>
</comment>
<evidence type="ECO:0000256" key="6">
    <source>
        <dbReference type="ARBA" id="ARBA00022694"/>
    </source>
</evidence>
<evidence type="ECO:0000259" key="15">
    <source>
        <dbReference type="Pfam" id="PF01207"/>
    </source>
</evidence>
<protein>
    <recommendedName>
        <fullName evidence="12">tRNA-dihydrouridine synthase</fullName>
        <ecNumber evidence="12">1.3.1.-</ecNumber>
    </recommendedName>
</protein>
<dbReference type="Proteomes" id="UP000002156">
    <property type="component" value="Chromosome"/>
</dbReference>
<dbReference type="STRING" id="340099.Teth39_1937"/>
<feature type="active site" description="Proton donor" evidence="13">
    <location>
        <position position="114"/>
    </location>
</feature>
<evidence type="ECO:0000256" key="14">
    <source>
        <dbReference type="PIRSR" id="PIRSR006621-2"/>
    </source>
</evidence>
<feature type="binding site" evidence="14">
    <location>
        <position position="153"/>
    </location>
    <ligand>
        <name>FMN</name>
        <dbReference type="ChEBI" id="CHEBI:58210"/>
    </ligand>
</feature>
<comment type="catalytic activity">
    <reaction evidence="11">
        <text>a 5,6-dihydrouridine in tRNA + NAD(+) = a uridine in tRNA + NADH + H(+)</text>
        <dbReference type="Rhea" id="RHEA:54452"/>
        <dbReference type="Rhea" id="RHEA-COMP:13339"/>
        <dbReference type="Rhea" id="RHEA-COMP:13887"/>
        <dbReference type="ChEBI" id="CHEBI:15378"/>
        <dbReference type="ChEBI" id="CHEBI:57540"/>
        <dbReference type="ChEBI" id="CHEBI:57945"/>
        <dbReference type="ChEBI" id="CHEBI:65315"/>
        <dbReference type="ChEBI" id="CHEBI:74443"/>
    </reaction>
</comment>
<dbReference type="Gene3D" id="3.20.20.70">
    <property type="entry name" value="Aldolase class I"/>
    <property type="match status" value="1"/>
</dbReference>
<gene>
    <name evidence="16" type="ordered locus">Teth39_1937</name>
</gene>
<keyword evidence="5 12" id="KW-0288">FMN</keyword>
<evidence type="ECO:0000256" key="9">
    <source>
        <dbReference type="ARBA" id="ARBA00023002"/>
    </source>
</evidence>
<sequence>MDYIQEIYSERDEISLKIGDVVLKNNVFLSPMAGVTDKSFRLICQEMGCGLAYTEMVSAKGLYYGSENTKVLTDIDEEEKVALQIFGSDPDIMGEIARRLNDSKALILDINMGCPTPKIVKNGDGAALMLKPELAEKVMESVVKASNKPVTVKIRKGWDDNHVNAVEIAQIAEKAGIKAVAVHGRTREQFYSGKADWSIIKKVKESVKIPVIGNGDIFTPEDAKRMLEETGCDAILIGRGAQGNPWIFKRTVHFLNTGELLPEPTIQEKIEVIIRHLEMMIEYKGERTGILEMRKHIAWYLKGLYGSAKLREAVFKMEKYEQIKEFLLNIAKTYAD</sequence>
<keyword evidence="14" id="KW-0547">Nucleotide-binding</keyword>
<name>B0KCW1_THEP3</name>
<dbReference type="EMBL" id="CP000924">
    <property type="protein sequence ID" value="ABY95568.1"/>
    <property type="molecule type" value="Genomic_DNA"/>
</dbReference>
<dbReference type="eggNOG" id="COG0042">
    <property type="taxonomic scope" value="Bacteria"/>
</dbReference>
<feature type="binding site" evidence="14">
    <location>
        <begin position="238"/>
        <end position="239"/>
    </location>
    <ligand>
        <name>FMN</name>
        <dbReference type="ChEBI" id="CHEBI:58210"/>
    </ligand>
</feature>
<dbReference type="Gene3D" id="1.10.1200.80">
    <property type="entry name" value="Putative flavin oxidoreducatase, domain 2"/>
    <property type="match status" value="1"/>
</dbReference>
<dbReference type="KEGG" id="tpd:Teth39_1937"/>
<keyword evidence="17" id="KW-1185">Reference proteome</keyword>
<dbReference type="InterPro" id="IPR001269">
    <property type="entry name" value="DUS_fam"/>
</dbReference>
<comment type="catalytic activity">
    <reaction evidence="10">
        <text>a 5,6-dihydrouridine in tRNA + NADP(+) = a uridine in tRNA + NADPH + H(+)</text>
        <dbReference type="Rhea" id="RHEA:23624"/>
        <dbReference type="Rhea" id="RHEA-COMP:13339"/>
        <dbReference type="Rhea" id="RHEA-COMP:13887"/>
        <dbReference type="ChEBI" id="CHEBI:15378"/>
        <dbReference type="ChEBI" id="CHEBI:57783"/>
        <dbReference type="ChEBI" id="CHEBI:58349"/>
        <dbReference type="ChEBI" id="CHEBI:65315"/>
        <dbReference type="ChEBI" id="CHEBI:74443"/>
    </reaction>
</comment>
<evidence type="ECO:0000256" key="11">
    <source>
        <dbReference type="ARBA" id="ARBA00048802"/>
    </source>
</evidence>
<dbReference type="InterPro" id="IPR018517">
    <property type="entry name" value="tRNA_hU_synthase_CS"/>
</dbReference>
<feature type="binding site" evidence="14">
    <location>
        <position position="84"/>
    </location>
    <ligand>
        <name>FMN</name>
        <dbReference type="ChEBI" id="CHEBI:58210"/>
    </ligand>
</feature>
<evidence type="ECO:0000256" key="3">
    <source>
        <dbReference type="ARBA" id="ARBA00022555"/>
    </source>
</evidence>
<keyword evidence="3" id="KW-0820">tRNA-binding</keyword>
<evidence type="ECO:0000256" key="1">
    <source>
        <dbReference type="ARBA" id="ARBA00001917"/>
    </source>
</evidence>
<dbReference type="InterPro" id="IPR004652">
    <property type="entry name" value="DusB-like"/>
</dbReference>
<comment type="cofactor">
    <cofactor evidence="1 12 14">
        <name>FMN</name>
        <dbReference type="ChEBI" id="CHEBI:58210"/>
    </cofactor>
</comment>
<feature type="domain" description="DUS-like FMN-binding" evidence="15">
    <location>
        <begin position="29"/>
        <end position="328"/>
    </location>
</feature>
<dbReference type="HOGENOM" id="CLU_013299_0_3_9"/>
<dbReference type="EC" id="1.3.1.-" evidence="12"/>
<comment type="function">
    <text evidence="2 12">Catalyzes the synthesis of 5,6-dihydrouridine (D), a modified base found in the D-loop of most tRNAs, via the reduction of the C5-C6 double bond in target uridines.</text>
</comment>
<evidence type="ECO:0000256" key="10">
    <source>
        <dbReference type="ARBA" id="ARBA00048205"/>
    </source>
</evidence>
<dbReference type="Pfam" id="PF01207">
    <property type="entry name" value="Dus"/>
    <property type="match status" value="1"/>
</dbReference>
<dbReference type="PANTHER" id="PTHR45846:SF1">
    <property type="entry name" value="TRNA-DIHYDROURIDINE(47) SYNTHASE [NAD(P)(+)]-LIKE"/>
    <property type="match status" value="1"/>
</dbReference>
<dbReference type="NCBIfam" id="TIGR00737">
    <property type="entry name" value="nifR3_yhdG"/>
    <property type="match status" value="1"/>
</dbReference>
<dbReference type="PROSITE" id="PS01136">
    <property type="entry name" value="UPF0034"/>
    <property type="match status" value="1"/>
</dbReference>
<keyword evidence="4 12" id="KW-0285">Flavoprotein</keyword>
<keyword evidence="7" id="KW-0521">NADP</keyword>